<accession>A0A377JVX1</accession>
<gene>
    <name evidence="1" type="ORF">NCTC12221_01560</name>
</gene>
<name>A0A377JVX1_9HELI</name>
<sequence length="240" mass="28469">MSRHNEAMRELYDRILGIYNSNKYENYREQEKVVENIFSENGVFAKLGRENLQQIVLLKVSVLDSFYSTNLAKFGIYEVAKHITKLEQKDQIHQKIRNANPQNYNELKNIVKQIAECKRKDDKKKVFYSFATKYCFHHNQNAFRIYDSFVREVLVFFNNGKSDTSNKFADIPSELVGTNFYGKKLIDTKLRKLENYDTFLKAIDRFAKFYGLKNENTRDLDHFLWILGKENRIDKKETIG</sequence>
<dbReference type="AlphaFoldDB" id="A0A377JVX1"/>
<evidence type="ECO:0000313" key="2">
    <source>
        <dbReference type="Proteomes" id="UP000255335"/>
    </source>
</evidence>
<organism evidence="1 2">
    <name type="scientific">Helicobacter cinaedi</name>
    <dbReference type="NCBI Taxonomy" id="213"/>
    <lineage>
        <taxon>Bacteria</taxon>
        <taxon>Pseudomonadati</taxon>
        <taxon>Campylobacterota</taxon>
        <taxon>Epsilonproteobacteria</taxon>
        <taxon>Campylobacterales</taxon>
        <taxon>Helicobacteraceae</taxon>
        <taxon>Helicobacter</taxon>
    </lineage>
</organism>
<dbReference type="EMBL" id="UGHZ01000003">
    <property type="protein sequence ID" value="STP13484.1"/>
    <property type="molecule type" value="Genomic_DNA"/>
</dbReference>
<dbReference type="RefSeq" id="WP_115026673.1">
    <property type="nucleotide sequence ID" value="NZ_UGHZ01000003.1"/>
</dbReference>
<protein>
    <submittedName>
        <fullName evidence="1">Uncharacterized protein</fullName>
    </submittedName>
</protein>
<dbReference type="Proteomes" id="UP000255335">
    <property type="component" value="Unassembled WGS sequence"/>
</dbReference>
<proteinExistence type="predicted"/>
<evidence type="ECO:0000313" key="1">
    <source>
        <dbReference type="EMBL" id="STP13484.1"/>
    </source>
</evidence>
<reference evidence="1 2" key="1">
    <citation type="submission" date="2018-06" db="EMBL/GenBank/DDBJ databases">
        <authorList>
            <consortium name="Pathogen Informatics"/>
            <person name="Doyle S."/>
        </authorList>
    </citation>
    <scope>NUCLEOTIDE SEQUENCE [LARGE SCALE GENOMIC DNA]</scope>
    <source>
        <strain evidence="1 2">NCTC12221</strain>
    </source>
</reference>